<feature type="repeat" description="WD" evidence="8">
    <location>
        <begin position="509"/>
        <end position="550"/>
    </location>
</feature>
<feature type="repeat" description="WD" evidence="8">
    <location>
        <begin position="403"/>
        <end position="438"/>
    </location>
</feature>
<feature type="repeat" description="WD" evidence="8">
    <location>
        <begin position="551"/>
        <end position="592"/>
    </location>
</feature>
<dbReference type="EMBL" id="JARK01000068">
    <property type="protein sequence ID" value="EYC44226.1"/>
    <property type="molecule type" value="Genomic_DNA"/>
</dbReference>
<keyword evidence="6" id="KW-0539">Nucleus</keyword>
<comment type="caution">
    <text evidence="12">The sequence shown here is derived from an EMBL/GenBank/DDBJ whole genome shotgun (WGS) entry which is preliminary data.</text>
</comment>
<dbReference type="InterPro" id="IPR013934">
    <property type="entry name" value="Utp13_C"/>
</dbReference>
<evidence type="ECO:0000259" key="10">
    <source>
        <dbReference type="Pfam" id="PF08625"/>
    </source>
</evidence>
<dbReference type="GO" id="GO:0034511">
    <property type="term" value="F:U3 snoRNA binding"/>
    <property type="evidence" value="ECO:0007669"/>
    <property type="project" value="TreeGrafter"/>
</dbReference>
<dbReference type="InterPro" id="IPR015943">
    <property type="entry name" value="WD40/YVTN_repeat-like_dom_sf"/>
</dbReference>
<dbReference type="OrthoDB" id="5414888at2759"/>
<dbReference type="SUPFAM" id="SSF54791">
    <property type="entry name" value="Eukaryotic type KH-domain (KH-domain type I)"/>
    <property type="match status" value="1"/>
</dbReference>
<dbReference type="FunFam" id="3.30.1370.10:FF:000048">
    <property type="entry name" value="RNA-binding protein PNO1 isoform X2"/>
    <property type="match status" value="1"/>
</dbReference>
<feature type="domain" description="U3 small nucleolar RNA-associated protein 13 C-terminal" evidence="10">
    <location>
        <begin position="646"/>
        <end position="756"/>
    </location>
</feature>
<dbReference type="CDD" id="cd22392">
    <property type="entry name" value="KH-I_PNO1_rpt2"/>
    <property type="match status" value="1"/>
</dbReference>
<keyword evidence="13" id="KW-1185">Reference proteome</keyword>
<dbReference type="PROSITE" id="PS00678">
    <property type="entry name" value="WD_REPEATS_1"/>
    <property type="match status" value="1"/>
</dbReference>
<dbReference type="GO" id="GO:0032040">
    <property type="term" value="C:small-subunit processome"/>
    <property type="evidence" value="ECO:0007669"/>
    <property type="project" value="InterPro"/>
</dbReference>
<evidence type="ECO:0000256" key="2">
    <source>
        <dbReference type="ARBA" id="ARBA00007515"/>
    </source>
</evidence>
<dbReference type="Pfam" id="PF22891">
    <property type="entry name" value="KH_PNO1_2nd"/>
    <property type="match status" value="1"/>
</dbReference>
<dbReference type="PROSITE" id="PS50082">
    <property type="entry name" value="WD_REPEATS_2"/>
    <property type="match status" value="7"/>
</dbReference>
<dbReference type="CDD" id="cd00200">
    <property type="entry name" value="WD40"/>
    <property type="match status" value="2"/>
</dbReference>
<evidence type="ECO:0000256" key="1">
    <source>
        <dbReference type="ARBA" id="ARBA00004604"/>
    </source>
</evidence>
<dbReference type="PROSITE" id="PS50294">
    <property type="entry name" value="WD_REPEATS_REGION"/>
    <property type="match status" value="5"/>
</dbReference>
<evidence type="ECO:0000256" key="6">
    <source>
        <dbReference type="ARBA" id="ARBA00023242"/>
    </source>
</evidence>
<feature type="repeat" description="WD" evidence="8">
    <location>
        <begin position="463"/>
        <end position="504"/>
    </location>
</feature>
<dbReference type="SMART" id="SM00320">
    <property type="entry name" value="WD40"/>
    <property type="match status" value="12"/>
</dbReference>
<comment type="subcellular location">
    <subcellularLocation>
        <location evidence="1">Nucleus</location>
        <location evidence="1">Nucleolus</location>
    </subcellularLocation>
</comment>
<feature type="repeat" description="WD" evidence="8">
    <location>
        <begin position="101"/>
        <end position="142"/>
    </location>
</feature>
<keyword evidence="3 8" id="KW-0853">WD repeat</keyword>
<evidence type="ECO:0000256" key="9">
    <source>
        <dbReference type="SAM" id="MobiDB-lite"/>
    </source>
</evidence>
<dbReference type="InterPro" id="IPR001680">
    <property type="entry name" value="WD40_rpt"/>
</dbReference>
<evidence type="ECO:0000256" key="8">
    <source>
        <dbReference type="PROSITE-ProRule" id="PRU00221"/>
    </source>
</evidence>
<dbReference type="SUPFAM" id="SSF50978">
    <property type="entry name" value="WD40 repeat-like"/>
    <property type="match status" value="1"/>
</dbReference>
<dbReference type="GO" id="GO:0000480">
    <property type="term" value="P:endonucleolytic cleavage in 5'-ETS of tricistronic rRNA transcript (SSU-rRNA, 5.8S rRNA, LSU-rRNA)"/>
    <property type="evidence" value="ECO:0007669"/>
    <property type="project" value="TreeGrafter"/>
</dbReference>
<dbReference type="SUPFAM" id="SSF50998">
    <property type="entry name" value="Quinoprotein alcohol dehydrogenase-like"/>
    <property type="match status" value="1"/>
</dbReference>
<dbReference type="InterPro" id="IPR055212">
    <property type="entry name" value="KH-I_PNO1_first"/>
</dbReference>
<dbReference type="FunFam" id="3.30.1370.10:FF:000009">
    <property type="entry name" value="RNA-binding protein PNO1"/>
    <property type="match status" value="1"/>
</dbReference>
<dbReference type="STRING" id="53326.A0A016WXB2"/>
<gene>
    <name evidence="12" type="primary">Acey_s0468.g2015</name>
    <name evidence="12" type="synonym">Acey-Y53C12B.1</name>
    <name evidence="12" type="ORF">Y032_0468g2015</name>
</gene>
<dbReference type="AlphaFoldDB" id="A0A016WXB2"/>
<organism evidence="12 13">
    <name type="scientific">Ancylostoma ceylanicum</name>
    <dbReference type="NCBI Taxonomy" id="53326"/>
    <lineage>
        <taxon>Eukaryota</taxon>
        <taxon>Metazoa</taxon>
        <taxon>Ecdysozoa</taxon>
        <taxon>Nematoda</taxon>
        <taxon>Chromadorea</taxon>
        <taxon>Rhabditida</taxon>
        <taxon>Rhabditina</taxon>
        <taxon>Rhabditomorpha</taxon>
        <taxon>Strongyloidea</taxon>
        <taxon>Ancylostomatidae</taxon>
        <taxon>Ancylostomatinae</taxon>
        <taxon>Ancylostoma</taxon>
    </lineage>
</organism>
<dbReference type="PRINTS" id="PR00320">
    <property type="entry name" value="GPROTEINBRPT"/>
</dbReference>
<dbReference type="InterPro" id="IPR036322">
    <property type="entry name" value="WD40_repeat_dom_sf"/>
</dbReference>
<accession>A0A016WXB2</accession>
<evidence type="ECO:0000256" key="4">
    <source>
        <dbReference type="ARBA" id="ARBA00022737"/>
    </source>
</evidence>
<evidence type="ECO:0000259" key="11">
    <source>
        <dbReference type="Pfam" id="PF22891"/>
    </source>
</evidence>
<dbReference type="CDD" id="cd22391">
    <property type="entry name" value="KH-I_PNO1_rpt1"/>
    <property type="match status" value="1"/>
</dbReference>
<feature type="repeat" description="WD" evidence="8">
    <location>
        <begin position="593"/>
        <end position="625"/>
    </location>
</feature>
<feature type="domain" description="PNO1 second type I KH" evidence="11">
    <location>
        <begin position="938"/>
        <end position="1021"/>
    </location>
</feature>
<dbReference type="GO" id="GO:0000472">
    <property type="term" value="P:endonucleolytic cleavage to generate mature 5'-end of SSU-rRNA from (SSU-rRNA, 5.8S rRNA, LSU-rRNA)"/>
    <property type="evidence" value="ECO:0007669"/>
    <property type="project" value="TreeGrafter"/>
</dbReference>
<proteinExistence type="inferred from homology"/>
<evidence type="ECO:0000256" key="7">
    <source>
        <dbReference type="ARBA" id="ARBA00073789"/>
    </source>
</evidence>
<keyword evidence="4" id="KW-0677">Repeat</keyword>
<dbReference type="InterPro" id="IPR036612">
    <property type="entry name" value="KH_dom_type_1_sf"/>
</dbReference>
<feature type="region of interest" description="Disordered" evidence="9">
    <location>
        <begin position="794"/>
        <end position="847"/>
    </location>
</feature>
<dbReference type="Gene3D" id="2.130.10.10">
    <property type="entry name" value="YVTN repeat-like/Quinoprotein amine dehydrogenase"/>
    <property type="match status" value="4"/>
</dbReference>
<sequence length="1029" mass="114315">MKHVVRDLAVKRSIEALYTGGIIEWSADGSTLYSTCSNVVKAINLDDSLSCYTIGDPEETLRITCICLDKNRSRLLVAYTNYVIREFTLGESTVSVARTWKTMHTAPILTMKFNQDGSMLATGSADHSVKIWDMVQQHCTHTLKGPGVVSALTFIQNSRLMVGYLEGQVCMFDLVKGATHKLLREWKTHSSQVTGFVELSGSRRVVAVSRDQTASIVETETREVLKVFPLFEAVEAVVLAHNGNMVTVGEEGTVKEWLIGSAKVLRSKNITTTGLNFLLYNPIRDQLLMTSAEENIFIVSFDNLSLKRQIVGFHDEVYACSLFGKDESHLAVASNAREIRLYDVKTWDCQLVEGHSESVLHVTTAAFDRSLLASCSKDNSIIIWKLSGSPGDGQVQLVPIARATGHTNSVNAVCFSYSGKRPFLLSVSADATIKLWSLADLDSDVKMGDSVADIEKLSCCSTFVAHGKDVNCVDVALTDSICMTGGMDKLVKLWHVDSAKMRLGIAGTLSGHRRGVADVRFSPNSLKAASSSGDMTIKIWSLQDKTCLQTLNGHNSAVFRILFVNHGTQLMSADSAGIIKIWTLVTMEADTSIEAHNDKIWTLLVNHDESEYVTAGTDGRIILWKDVSEDRKLEQEAKARKRMEEEQTLSNLLEQDRFQEALEYALGLVRPFCALKVIDSLIDRDELMPALLKLDKQRIQTLLDFATHWNTNSRTSLASQNVLNCILKALPPDELLELPNIRSVVESFIPYTKRKMADDLPMEGTDDMPDLIDVDLPAQLPSLIEQNTVEPRKTEEFQVVSKRKRKSNTKDVEMEECSSIAAGDEGQTDESSPRRAKKSKGEKGEMRKIPVPKHRYTPLKDNWVNIFTPIVKNLGLQIRFNMKTRNVEIRNPEDREDTTDLQKVNSFPAADFVRAFILGFDVADALALIRLDHLFLETFEVADVKSSLKGDNLSRAVGRIAGKDGRTKLVIENVTKTRIVLADTKIHLLGAFQNLKLARNAISSLILGAPPSKVYGNLRNLASRSSERL</sequence>
<reference evidence="13" key="1">
    <citation type="journal article" date="2015" name="Nat. Genet.">
        <title>The genome and transcriptome of the zoonotic hookworm Ancylostoma ceylanicum identify infection-specific gene families.</title>
        <authorList>
            <person name="Schwarz E.M."/>
            <person name="Hu Y."/>
            <person name="Antoshechkin I."/>
            <person name="Miller M.M."/>
            <person name="Sternberg P.W."/>
            <person name="Aroian R.V."/>
        </authorList>
    </citation>
    <scope>NUCLEOTIDE SEQUENCE</scope>
    <source>
        <strain evidence="13">HY135</strain>
    </source>
</reference>
<dbReference type="InterPro" id="IPR011047">
    <property type="entry name" value="Quinoprotein_ADH-like_sf"/>
</dbReference>
<comment type="similarity">
    <text evidence="2">Belongs to the PNO1 family.</text>
</comment>
<dbReference type="Pfam" id="PF00400">
    <property type="entry name" value="WD40"/>
    <property type="match status" value="7"/>
</dbReference>
<evidence type="ECO:0000313" key="12">
    <source>
        <dbReference type="EMBL" id="EYC44226.1"/>
    </source>
</evidence>
<feature type="repeat" description="WD" evidence="8">
    <location>
        <begin position="352"/>
        <end position="387"/>
    </location>
</feature>
<dbReference type="InterPro" id="IPR055211">
    <property type="entry name" value="KH_PNO1_2nd"/>
</dbReference>
<dbReference type="PANTHER" id="PTHR19854:SF15">
    <property type="entry name" value="TRANSDUCIN BETA-LIKE PROTEIN 3"/>
    <property type="match status" value="1"/>
</dbReference>
<evidence type="ECO:0000256" key="5">
    <source>
        <dbReference type="ARBA" id="ARBA00022884"/>
    </source>
</evidence>
<dbReference type="Gene3D" id="3.30.1370.10">
    <property type="entry name" value="K Homology domain, type 1"/>
    <property type="match status" value="1"/>
</dbReference>
<keyword evidence="5" id="KW-0694">RNA-binding</keyword>
<dbReference type="GO" id="GO:0030686">
    <property type="term" value="C:90S preribosome"/>
    <property type="evidence" value="ECO:0007669"/>
    <property type="project" value="TreeGrafter"/>
</dbReference>
<dbReference type="InterPro" id="IPR020472">
    <property type="entry name" value="WD40_PAC1"/>
</dbReference>
<dbReference type="InterPro" id="IPR019775">
    <property type="entry name" value="WD40_repeat_CS"/>
</dbReference>
<dbReference type="Pfam" id="PF08625">
    <property type="entry name" value="Utp13"/>
    <property type="match status" value="1"/>
</dbReference>
<dbReference type="PANTHER" id="PTHR19854">
    <property type="entry name" value="TRANSDUCIN BETA-LIKE 3"/>
    <property type="match status" value="1"/>
</dbReference>
<evidence type="ECO:0000256" key="3">
    <source>
        <dbReference type="ARBA" id="ARBA00022574"/>
    </source>
</evidence>
<name>A0A016WXB2_9BILA</name>
<evidence type="ECO:0000313" key="13">
    <source>
        <dbReference type="Proteomes" id="UP000024635"/>
    </source>
</evidence>
<protein>
    <recommendedName>
        <fullName evidence="7">RNA-binding protein pno-1</fullName>
    </recommendedName>
</protein>
<dbReference type="Proteomes" id="UP000024635">
    <property type="component" value="Unassembled WGS sequence"/>
</dbReference>